<protein>
    <submittedName>
        <fullName evidence="1">Uncharacterized protein</fullName>
    </submittedName>
</protein>
<dbReference type="AlphaFoldDB" id="A0A2P2QD04"/>
<organism evidence="1">
    <name type="scientific">Rhizophora mucronata</name>
    <name type="common">Asiatic mangrove</name>
    <dbReference type="NCBI Taxonomy" id="61149"/>
    <lineage>
        <taxon>Eukaryota</taxon>
        <taxon>Viridiplantae</taxon>
        <taxon>Streptophyta</taxon>
        <taxon>Embryophyta</taxon>
        <taxon>Tracheophyta</taxon>
        <taxon>Spermatophyta</taxon>
        <taxon>Magnoliopsida</taxon>
        <taxon>eudicotyledons</taxon>
        <taxon>Gunneridae</taxon>
        <taxon>Pentapetalae</taxon>
        <taxon>rosids</taxon>
        <taxon>fabids</taxon>
        <taxon>Malpighiales</taxon>
        <taxon>Rhizophoraceae</taxon>
        <taxon>Rhizophora</taxon>
    </lineage>
</organism>
<accession>A0A2P2QD04</accession>
<reference evidence="1" key="1">
    <citation type="submission" date="2018-02" db="EMBL/GenBank/DDBJ databases">
        <title>Rhizophora mucronata_Transcriptome.</title>
        <authorList>
            <person name="Meera S.P."/>
            <person name="Sreeshan A."/>
            <person name="Augustine A."/>
        </authorList>
    </citation>
    <scope>NUCLEOTIDE SEQUENCE</scope>
    <source>
        <tissue evidence="1">Leaf</tissue>
    </source>
</reference>
<dbReference type="EMBL" id="GGEC01084329">
    <property type="protein sequence ID" value="MBX64813.1"/>
    <property type="molecule type" value="Transcribed_RNA"/>
</dbReference>
<evidence type="ECO:0000313" key="1">
    <source>
        <dbReference type="EMBL" id="MBX64813.1"/>
    </source>
</evidence>
<proteinExistence type="predicted"/>
<name>A0A2P2QD04_RHIMU</name>
<sequence>MIPIKTLVACFVCLALAIKVNEWLHIFGFFDPLKSHLVINMKDSHLVDK</sequence>